<evidence type="ECO:0000259" key="2">
    <source>
        <dbReference type="Pfam" id="PF13372"/>
    </source>
</evidence>
<dbReference type="Proteomes" id="UP000630923">
    <property type="component" value="Unassembled WGS sequence"/>
</dbReference>
<dbReference type="InterPro" id="IPR025388">
    <property type="entry name" value="Alginate_export_dom"/>
</dbReference>
<keyword evidence="4" id="KW-1185">Reference proteome</keyword>
<evidence type="ECO:0000313" key="4">
    <source>
        <dbReference type="Proteomes" id="UP000630923"/>
    </source>
</evidence>
<dbReference type="RefSeq" id="WP_191251680.1">
    <property type="nucleotide sequence ID" value="NZ_BNCI01000002.1"/>
</dbReference>
<gene>
    <name evidence="3" type="ORF">GCM10017044_15510</name>
</gene>
<dbReference type="Gene3D" id="2.40.160.10">
    <property type="entry name" value="Porin"/>
    <property type="match status" value="1"/>
</dbReference>
<accession>A0A919ATM8</accession>
<dbReference type="AlphaFoldDB" id="A0A919ATM8"/>
<name>A0A919ATM8_9PROT</name>
<feature type="chain" id="PRO_5038047035" description="Alginate export domain-containing protein" evidence="1">
    <location>
        <begin position="23"/>
        <end position="412"/>
    </location>
</feature>
<keyword evidence="1" id="KW-0732">Signal</keyword>
<comment type="caution">
    <text evidence="3">The sequence shown here is derived from an EMBL/GenBank/DDBJ whole genome shotgun (WGS) entry which is preliminary data.</text>
</comment>
<evidence type="ECO:0000256" key="1">
    <source>
        <dbReference type="SAM" id="SignalP"/>
    </source>
</evidence>
<feature type="domain" description="Alginate export" evidence="2">
    <location>
        <begin position="97"/>
        <end position="164"/>
    </location>
</feature>
<reference evidence="3" key="1">
    <citation type="journal article" date="2014" name="Int. J. Syst. Evol. Microbiol.">
        <title>Complete genome sequence of Corynebacterium casei LMG S-19264T (=DSM 44701T), isolated from a smear-ripened cheese.</title>
        <authorList>
            <consortium name="US DOE Joint Genome Institute (JGI-PGF)"/>
            <person name="Walter F."/>
            <person name="Albersmeier A."/>
            <person name="Kalinowski J."/>
            <person name="Ruckert C."/>
        </authorList>
    </citation>
    <scope>NUCLEOTIDE SEQUENCE</scope>
    <source>
        <strain evidence="3">KCTC 42590</strain>
    </source>
</reference>
<protein>
    <recommendedName>
        <fullName evidence="2">Alginate export domain-containing protein</fullName>
    </recommendedName>
</protein>
<proteinExistence type="predicted"/>
<evidence type="ECO:0000313" key="3">
    <source>
        <dbReference type="EMBL" id="GHF22280.1"/>
    </source>
</evidence>
<organism evidence="3 4">
    <name type="scientific">Kordiimonas sediminis</name>
    <dbReference type="NCBI Taxonomy" id="1735581"/>
    <lineage>
        <taxon>Bacteria</taxon>
        <taxon>Pseudomonadati</taxon>
        <taxon>Pseudomonadota</taxon>
        <taxon>Alphaproteobacteria</taxon>
        <taxon>Kordiimonadales</taxon>
        <taxon>Kordiimonadaceae</taxon>
        <taxon>Kordiimonas</taxon>
    </lineage>
</organism>
<dbReference type="InterPro" id="IPR023614">
    <property type="entry name" value="Porin_dom_sf"/>
</dbReference>
<sequence length="412" mass="44454">MRKVTTSVIALAMGMASVPALSSDAESVIDALSNGDVSLDLRYRLEMVDQDGLPDNATASTLRTKLGYKTGTYSGLSGYLEFENTLVLGSTSYNNTLNGKTSYPVVADPASTEINQAFLQYSAGNGFAFKAGRQGVNLGSQRYVGTVGWRQNDQTFDAVTAVYSADQLTAVYSYVWNVNRIFSNDHPLGNLKTQTNVLYAKYAASEYLNLEGTALLINLNTPNNAVDATLSSKTFSLRATGGTSPNEGLKIGYAVEYANQSDYATDKRDYNADYWNAELSASVRGFTVKLGYELLGSDNGLASFQTPLATLHKFNGFADKFLSTPANGLEDKFVQLSYKTSGDGPLSGINFMAVYHDFSADVGGADYGTEIDWVITKKLSKTFSLNVKGAHYSADSFATDTDKIMITLGAKF</sequence>
<dbReference type="Pfam" id="PF13372">
    <property type="entry name" value="Alginate_exp"/>
    <property type="match status" value="1"/>
</dbReference>
<reference evidence="3" key="2">
    <citation type="submission" date="2020-09" db="EMBL/GenBank/DDBJ databases">
        <authorList>
            <person name="Sun Q."/>
            <person name="Kim S."/>
        </authorList>
    </citation>
    <scope>NUCLEOTIDE SEQUENCE</scope>
    <source>
        <strain evidence="3">KCTC 42590</strain>
    </source>
</reference>
<dbReference type="EMBL" id="BNCI01000002">
    <property type="protein sequence ID" value="GHF22280.1"/>
    <property type="molecule type" value="Genomic_DNA"/>
</dbReference>
<feature type="signal peptide" evidence="1">
    <location>
        <begin position="1"/>
        <end position="22"/>
    </location>
</feature>